<feature type="region of interest" description="Disordered" evidence="1">
    <location>
        <begin position="119"/>
        <end position="138"/>
    </location>
</feature>
<dbReference type="EMBL" id="VJMH01005200">
    <property type="protein sequence ID" value="KAF0699044.1"/>
    <property type="molecule type" value="Genomic_DNA"/>
</dbReference>
<accession>A0A485KQ49</accession>
<evidence type="ECO:0000259" key="2">
    <source>
        <dbReference type="Pfam" id="PF16019"/>
    </source>
</evidence>
<evidence type="ECO:0000313" key="4">
    <source>
        <dbReference type="EMBL" id="VFT87232.1"/>
    </source>
</evidence>
<dbReference type="Pfam" id="PF16019">
    <property type="entry name" value="CSRNP_N"/>
    <property type="match status" value="1"/>
</dbReference>
<evidence type="ECO:0000313" key="3">
    <source>
        <dbReference type="EMBL" id="KAF0699044.1"/>
    </source>
</evidence>
<reference evidence="4 5" key="1">
    <citation type="submission" date="2019-03" db="EMBL/GenBank/DDBJ databases">
        <authorList>
            <person name="Gaulin E."/>
            <person name="Dumas B."/>
        </authorList>
    </citation>
    <scope>NUCLEOTIDE SEQUENCE [LARGE SCALE GENOMIC DNA]</scope>
    <source>
        <strain evidence="4">CBS 568.67</strain>
    </source>
</reference>
<protein>
    <submittedName>
        <fullName evidence="4">Aste57867_10358 protein</fullName>
    </submittedName>
</protein>
<gene>
    <name evidence="4" type="primary">Aste57867_10358</name>
    <name evidence="3" type="ORF">As57867_010318</name>
    <name evidence="4" type="ORF">ASTE57867_10358</name>
</gene>
<dbReference type="InterPro" id="IPR031972">
    <property type="entry name" value="CSRNP_N"/>
</dbReference>
<proteinExistence type="predicted"/>
<dbReference type="OrthoDB" id="78659at2759"/>
<evidence type="ECO:0000256" key="1">
    <source>
        <dbReference type="SAM" id="MobiDB-lite"/>
    </source>
</evidence>
<dbReference type="EMBL" id="CAADRA010005221">
    <property type="protein sequence ID" value="VFT87232.1"/>
    <property type="molecule type" value="Genomic_DNA"/>
</dbReference>
<dbReference type="AlphaFoldDB" id="A0A485KQ49"/>
<name>A0A485KQ49_9STRA</name>
<organism evidence="4 5">
    <name type="scientific">Aphanomyces stellatus</name>
    <dbReference type="NCBI Taxonomy" id="120398"/>
    <lineage>
        <taxon>Eukaryota</taxon>
        <taxon>Sar</taxon>
        <taxon>Stramenopiles</taxon>
        <taxon>Oomycota</taxon>
        <taxon>Saprolegniomycetes</taxon>
        <taxon>Saprolegniales</taxon>
        <taxon>Verrucalvaceae</taxon>
        <taxon>Aphanomyces</taxon>
    </lineage>
</organism>
<sequence length="138" mass="15706">MVLAWKSPAFMPAFTRRPPFSTTKAKKRVRFGTVTTYLFPLAYGGSAVPKDQGPPIGLASKHSREACQELQNTNMGQQSRVRKFDHAERMSLLQKAGYTSNEVVEMCLEAIEIRKSRLETEVDDEVDERETKRRRVDA</sequence>
<reference evidence="3" key="2">
    <citation type="submission" date="2019-06" db="EMBL/GenBank/DDBJ databases">
        <title>Genomics analysis of Aphanomyces spp. identifies a new class of oomycete effector associated with host adaptation.</title>
        <authorList>
            <person name="Gaulin E."/>
        </authorList>
    </citation>
    <scope>NUCLEOTIDE SEQUENCE</scope>
    <source>
        <strain evidence="3">CBS 578.67</strain>
    </source>
</reference>
<dbReference type="Proteomes" id="UP000332933">
    <property type="component" value="Unassembled WGS sequence"/>
</dbReference>
<keyword evidence="5" id="KW-1185">Reference proteome</keyword>
<feature type="domain" description="Cysteine/serine-rich nuclear protein N-terminal" evidence="2">
    <location>
        <begin position="25"/>
        <end position="131"/>
    </location>
</feature>
<evidence type="ECO:0000313" key="5">
    <source>
        <dbReference type="Proteomes" id="UP000332933"/>
    </source>
</evidence>